<comment type="similarity">
    <text evidence="2">Belongs to the thioredoxin family.</text>
</comment>
<dbReference type="PROSITE" id="PS51352">
    <property type="entry name" value="THIOREDOXIN_2"/>
    <property type="match status" value="1"/>
</dbReference>
<dbReference type="Gene3D" id="3.40.30.10">
    <property type="entry name" value="Glutaredoxin"/>
    <property type="match status" value="1"/>
</dbReference>
<keyword evidence="5" id="KW-1185">Reference proteome</keyword>
<dbReference type="SUPFAM" id="SSF52833">
    <property type="entry name" value="Thioredoxin-like"/>
    <property type="match status" value="1"/>
</dbReference>
<dbReference type="Pfam" id="PF00085">
    <property type="entry name" value="Thioredoxin"/>
    <property type="match status" value="1"/>
</dbReference>
<proteinExistence type="inferred from homology"/>
<evidence type="ECO:0000313" key="4">
    <source>
        <dbReference type="EMBL" id="CAL5218443.1"/>
    </source>
</evidence>
<protein>
    <recommendedName>
        <fullName evidence="2">Thioredoxin</fullName>
    </recommendedName>
</protein>
<dbReference type="InterPro" id="IPR036249">
    <property type="entry name" value="Thioredoxin-like_sf"/>
</dbReference>
<evidence type="ECO:0000313" key="5">
    <source>
        <dbReference type="Proteomes" id="UP001497392"/>
    </source>
</evidence>
<organism evidence="4 5">
    <name type="scientific">Coccomyxa viridis</name>
    <dbReference type="NCBI Taxonomy" id="1274662"/>
    <lineage>
        <taxon>Eukaryota</taxon>
        <taxon>Viridiplantae</taxon>
        <taxon>Chlorophyta</taxon>
        <taxon>core chlorophytes</taxon>
        <taxon>Trebouxiophyceae</taxon>
        <taxon>Trebouxiophyceae incertae sedis</taxon>
        <taxon>Coccomyxaceae</taxon>
        <taxon>Coccomyxa</taxon>
    </lineage>
</organism>
<evidence type="ECO:0000256" key="1">
    <source>
        <dbReference type="ARBA" id="ARBA00023157"/>
    </source>
</evidence>
<evidence type="ECO:0000259" key="3">
    <source>
        <dbReference type="PROSITE" id="PS51352"/>
    </source>
</evidence>
<sequence length="118" mass="12723">MGGGNAIVVQDQAQWDEHVKAGKKTVIVDFTATWCGPCKMIGPVFAALSVQHPSLVFLTVDVDKNEAVAAECGISAMPTFQVWQDGKKVDDLVGASKDKLAELVNKYSKDEKTDAKKL</sequence>
<dbReference type="PRINTS" id="PR00421">
    <property type="entry name" value="THIOREDOXIN"/>
</dbReference>
<dbReference type="Proteomes" id="UP001497392">
    <property type="component" value="Unassembled WGS sequence"/>
</dbReference>
<reference evidence="4 5" key="1">
    <citation type="submission" date="2024-06" db="EMBL/GenBank/DDBJ databases">
        <authorList>
            <person name="Kraege A."/>
            <person name="Thomma B."/>
        </authorList>
    </citation>
    <scope>NUCLEOTIDE SEQUENCE [LARGE SCALE GENOMIC DNA]</scope>
</reference>
<keyword evidence="1" id="KW-1015">Disulfide bond</keyword>
<feature type="domain" description="Thioredoxin" evidence="3">
    <location>
        <begin position="1"/>
        <end position="109"/>
    </location>
</feature>
<name>A0ABP1FK42_9CHLO</name>
<dbReference type="InterPro" id="IPR013766">
    <property type="entry name" value="Thioredoxin_domain"/>
</dbReference>
<dbReference type="PANTHER" id="PTHR46115">
    <property type="entry name" value="THIOREDOXIN-LIKE PROTEIN 1"/>
    <property type="match status" value="1"/>
</dbReference>
<accession>A0ABP1FK42</accession>
<dbReference type="EMBL" id="CAXHTA020000001">
    <property type="protein sequence ID" value="CAL5218443.1"/>
    <property type="molecule type" value="Genomic_DNA"/>
</dbReference>
<dbReference type="InterPro" id="IPR005746">
    <property type="entry name" value="Thioredoxin"/>
</dbReference>
<dbReference type="CDD" id="cd02947">
    <property type="entry name" value="TRX_family"/>
    <property type="match status" value="1"/>
</dbReference>
<dbReference type="PROSITE" id="PS00194">
    <property type="entry name" value="THIOREDOXIN_1"/>
    <property type="match status" value="1"/>
</dbReference>
<dbReference type="PIRSF" id="PIRSF000077">
    <property type="entry name" value="Thioredoxin"/>
    <property type="match status" value="1"/>
</dbReference>
<evidence type="ECO:0000256" key="2">
    <source>
        <dbReference type="PIRNR" id="PIRNR000077"/>
    </source>
</evidence>
<gene>
    <name evidence="4" type="primary">g124</name>
    <name evidence="4" type="ORF">VP750_LOCUS102</name>
</gene>
<comment type="caution">
    <text evidence="4">The sequence shown here is derived from an EMBL/GenBank/DDBJ whole genome shotgun (WGS) entry which is preliminary data.</text>
</comment>
<dbReference type="InterPro" id="IPR017937">
    <property type="entry name" value="Thioredoxin_CS"/>
</dbReference>